<dbReference type="PROSITE" id="PS00444">
    <property type="entry name" value="POLYPRENYL_SYNTHASE_2"/>
    <property type="match status" value="1"/>
</dbReference>
<evidence type="ECO:0000256" key="5">
    <source>
        <dbReference type="ARBA" id="ARBA00022842"/>
    </source>
</evidence>
<dbReference type="OrthoDB" id="9805316at2"/>
<evidence type="ECO:0000256" key="2">
    <source>
        <dbReference type="ARBA" id="ARBA00006706"/>
    </source>
</evidence>
<keyword evidence="8" id="KW-1185">Reference proteome</keyword>
<dbReference type="InterPro" id="IPR033749">
    <property type="entry name" value="Polyprenyl_synt_CS"/>
</dbReference>
<evidence type="ECO:0000256" key="1">
    <source>
        <dbReference type="ARBA" id="ARBA00001946"/>
    </source>
</evidence>
<dbReference type="PROSITE" id="PS00723">
    <property type="entry name" value="POLYPRENYL_SYNTHASE_1"/>
    <property type="match status" value="1"/>
</dbReference>
<dbReference type="Pfam" id="PF00348">
    <property type="entry name" value="polyprenyl_synt"/>
    <property type="match status" value="1"/>
</dbReference>
<name>A0A1I4B551_9LACT</name>
<dbReference type="CDD" id="cd00685">
    <property type="entry name" value="Trans_IPPS_HT"/>
    <property type="match status" value="1"/>
</dbReference>
<sequence>MKLHRMWDNYPQVATELEQVNGLIEQSVRMRNKEVEFVLKDMLDSGGKMVRPAYTLLFSTFGADHNPKRAQALAASIEVLHTATLIHDDIIDDASQRRGKVSLQSRYGKSAAVYAGDYLFTVSFRLSAQYANTVNQFEVNTRGMERILMGELDQMNLYYKQDMTIRQYLTQISGKTAQLFALACYTGALEGGQSEKESRNAYYIGSHIGMAFQLLDDILDYTQSAEDFGKPVLEDVRQGIYTAPLIFAMRKNRSKFEPLLSKQDQMTDEDIRTIKQWVLEFEGVKEARQIAQKYTEKAIKRIKKLPDTPEKKVIEKLTLQLLQRNL</sequence>
<evidence type="ECO:0000256" key="3">
    <source>
        <dbReference type="ARBA" id="ARBA00022679"/>
    </source>
</evidence>
<dbReference type="InterPro" id="IPR000092">
    <property type="entry name" value="Polyprenyl_synt"/>
</dbReference>
<dbReference type="GO" id="GO:0046872">
    <property type="term" value="F:metal ion binding"/>
    <property type="evidence" value="ECO:0007669"/>
    <property type="project" value="UniProtKB-KW"/>
</dbReference>
<gene>
    <name evidence="7" type="ORF">SAMN04488569_106210</name>
</gene>
<organism evidence="7 8">
    <name type="scientific">Marinilactibacillus piezotolerans</name>
    <dbReference type="NCBI Taxonomy" id="258723"/>
    <lineage>
        <taxon>Bacteria</taxon>
        <taxon>Bacillati</taxon>
        <taxon>Bacillota</taxon>
        <taxon>Bacilli</taxon>
        <taxon>Lactobacillales</taxon>
        <taxon>Carnobacteriaceae</taxon>
        <taxon>Marinilactibacillus</taxon>
    </lineage>
</organism>
<accession>A0A1I4B551</accession>
<dbReference type="Proteomes" id="UP000199589">
    <property type="component" value="Unassembled WGS sequence"/>
</dbReference>
<dbReference type="AlphaFoldDB" id="A0A1I4B551"/>
<dbReference type="EMBL" id="FOSJ01000062">
    <property type="protein sequence ID" value="SFK63905.1"/>
    <property type="molecule type" value="Genomic_DNA"/>
</dbReference>
<keyword evidence="5" id="KW-0460">Magnesium</keyword>
<comment type="cofactor">
    <cofactor evidence="1">
        <name>Mg(2+)</name>
        <dbReference type="ChEBI" id="CHEBI:18420"/>
    </cofactor>
</comment>
<dbReference type="GO" id="GO:0004659">
    <property type="term" value="F:prenyltransferase activity"/>
    <property type="evidence" value="ECO:0007669"/>
    <property type="project" value="InterPro"/>
</dbReference>
<dbReference type="PANTHER" id="PTHR12001">
    <property type="entry name" value="GERANYLGERANYL PYROPHOSPHATE SYNTHASE"/>
    <property type="match status" value="1"/>
</dbReference>
<dbReference type="RefSeq" id="WP_091898552.1">
    <property type="nucleotide sequence ID" value="NZ_FOSJ01000062.1"/>
</dbReference>
<reference evidence="8" key="1">
    <citation type="submission" date="2016-10" db="EMBL/GenBank/DDBJ databases">
        <authorList>
            <person name="Varghese N."/>
            <person name="Submissions S."/>
        </authorList>
    </citation>
    <scope>NUCLEOTIDE SEQUENCE [LARGE SCALE GENOMIC DNA]</scope>
    <source>
        <strain evidence="8">DSM 16108</strain>
    </source>
</reference>
<dbReference type="InterPro" id="IPR008949">
    <property type="entry name" value="Isoprenoid_synthase_dom_sf"/>
</dbReference>
<evidence type="ECO:0000256" key="4">
    <source>
        <dbReference type="ARBA" id="ARBA00022723"/>
    </source>
</evidence>
<proteinExistence type="inferred from homology"/>
<dbReference type="PANTHER" id="PTHR12001:SF69">
    <property type="entry name" value="ALL TRANS-POLYPRENYL-DIPHOSPHATE SYNTHASE PDSS1"/>
    <property type="match status" value="1"/>
</dbReference>
<keyword evidence="3 6" id="KW-0808">Transferase</keyword>
<evidence type="ECO:0000313" key="8">
    <source>
        <dbReference type="Proteomes" id="UP000199589"/>
    </source>
</evidence>
<dbReference type="SFLD" id="SFLDS00005">
    <property type="entry name" value="Isoprenoid_Synthase_Type_I"/>
    <property type="match status" value="1"/>
</dbReference>
<comment type="similarity">
    <text evidence="2 6">Belongs to the FPP/GGPP synthase family.</text>
</comment>
<dbReference type="GO" id="GO:0008299">
    <property type="term" value="P:isoprenoid biosynthetic process"/>
    <property type="evidence" value="ECO:0007669"/>
    <property type="project" value="InterPro"/>
</dbReference>
<dbReference type="SUPFAM" id="SSF48576">
    <property type="entry name" value="Terpenoid synthases"/>
    <property type="match status" value="1"/>
</dbReference>
<evidence type="ECO:0000313" key="7">
    <source>
        <dbReference type="EMBL" id="SFK63905.1"/>
    </source>
</evidence>
<dbReference type="Gene3D" id="1.10.600.10">
    <property type="entry name" value="Farnesyl Diphosphate Synthase"/>
    <property type="match status" value="1"/>
</dbReference>
<keyword evidence="4" id="KW-0479">Metal-binding</keyword>
<evidence type="ECO:0000256" key="6">
    <source>
        <dbReference type="RuleBase" id="RU004466"/>
    </source>
</evidence>
<protein>
    <submittedName>
        <fullName evidence="7">Heptaprenyl diphosphate synthase</fullName>
    </submittedName>
</protein>